<evidence type="ECO:0000256" key="8">
    <source>
        <dbReference type="ARBA" id="ARBA00012947"/>
    </source>
</evidence>
<evidence type="ECO:0000256" key="4">
    <source>
        <dbReference type="ARBA" id="ARBA00008621"/>
    </source>
</evidence>
<keyword evidence="11 18" id="KW-0460">Magnesium</keyword>
<evidence type="ECO:0000256" key="7">
    <source>
        <dbReference type="ARBA" id="ARBA00012213"/>
    </source>
</evidence>
<evidence type="ECO:0000256" key="13">
    <source>
        <dbReference type="ARBA" id="ARBA00025046"/>
    </source>
</evidence>
<comment type="caution">
    <text evidence="19">The sequence shown here is derived from an EMBL/GenBank/DDBJ whole genome shotgun (WGS) entry which is preliminary data.</text>
</comment>
<dbReference type="EC" id="4.1.1.112" evidence="8"/>
<dbReference type="GO" id="GO:0047443">
    <property type="term" value="F:4-hydroxy-4-methyl-2-oxoglutarate aldolase activity"/>
    <property type="evidence" value="ECO:0007669"/>
    <property type="project" value="UniProtKB-EC"/>
</dbReference>
<comment type="catalytic activity">
    <reaction evidence="1">
        <text>4-hydroxy-4-methyl-2-oxoglutarate = 2 pyruvate</text>
        <dbReference type="Rhea" id="RHEA:22748"/>
        <dbReference type="ChEBI" id="CHEBI:15361"/>
        <dbReference type="ChEBI" id="CHEBI:58276"/>
        <dbReference type="EC" id="4.1.3.17"/>
    </reaction>
</comment>
<dbReference type="PANTHER" id="PTHR33254">
    <property type="entry name" value="4-HYDROXY-4-METHYL-2-OXOGLUTARATE ALDOLASE 3-RELATED"/>
    <property type="match status" value="1"/>
</dbReference>
<evidence type="ECO:0000313" key="20">
    <source>
        <dbReference type="Proteomes" id="UP000650511"/>
    </source>
</evidence>
<dbReference type="GO" id="GO:0008948">
    <property type="term" value="F:oxaloacetate decarboxylase activity"/>
    <property type="evidence" value="ECO:0007669"/>
    <property type="project" value="UniProtKB-EC"/>
</dbReference>
<dbReference type="RefSeq" id="WP_130648040.1">
    <property type="nucleotide sequence ID" value="NZ_BMHA01000009.1"/>
</dbReference>
<comment type="subunit">
    <text evidence="6">Homohexamer.</text>
</comment>
<dbReference type="EC" id="4.1.3.17" evidence="7"/>
<evidence type="ECO:0000256" key="16">
    <source>
        <dbReference type="ARBA" id="ARBA00047973"/>
    </source>
</evidence>
<comment type="function">
    <text evidence="13">Catalyzes the aldol cleavage of 4-hydroxy-4-methyl-2-oxoglutarate (HMG) into 2 molecules of pyruvate. Also contains a secondary oxaloacetate (OAA) decarboxylase activity due to the common pyruvate enolate transition state formed following C-C bond cleavage in the retro-aldol and decarboxylation reactions.</text>
</comment>
<comment type="catalytic activity">
    <reaction evidence="16">
        <text>oxaloacetate + H(+) = pyruvate + CO2</text>
        <dbReference type="Rhea" id="RHEA:15641"/>
        <dbReference type="ChEBI" id="CHEBI:15361"/>
        <dbReference type="ChEBI" id="CHEBI:15378"/>
        <dbReference type="ChEBI" id="CHEBI:16452"/>
        <dbReference type="ChEBI" id="CHEBI:16526"/>
        <dbReference type="EC" id="4.1.1.112"/>
    </reaction>
</comment>
<organism evidence="19 20">
    <name type="scientific">Egicoccus halophilus</name>
    <dbReference type="NCBI Taxonomy" id="1670830"/>
    <lineage>
        <taxon>Bacteria</taxon>
        <taxon>Bacillati</taxon>
        <taxon>Actinomycetota</taxon>
        <taxon>Nitriliruptoria</taxon>
        <taxon>Egicoccales</taxon>
        <taxon>Egicoccaceae</taxon>
        <taxon>Egicoccus</taxon>
    </lineage>
</organism>
<evidence type="ECO:0000256" key="15">
    <source>
        <dbReference type="ARBA" id="ARBA00032305"/>
    </source>
</evidence>
<evidence type="ECO:0000256" key="14">
    <source>
        <dbReference type="ARBA" id="ARBA00030169"/>
    </source>
</evidence>
<gene>
    <name evidence="19" type="ORF">GCM10011354_24750</name>
</gene>
<comment type="similarity">
    <text evidence="17">Belongs to the LigK/PcmE family.</text>
</comment>
<name>A0A8J3EUN9_9ACTN</name>
<dbReference type="FunFam" id="3.50.30.40:FF:000002">
    <property type="entry name" value="4-carboxy-4-hydroxy-2-oxoadipate aldolase/oxaloacetate decarboxylase"/>
    <property type="match status" value="1"/>
</dbReference>
<dbReference type="OrthoDB" id="943692at2"/>
<evidence type="ECO:0000256" key="6">
    <source>
        <dbReference type="ARBA" id="ARBA00011643"/>
    </source>
</evidence>
<dbReference type="GO" id="GO:0046395">
    <property type="term" value="P:carboxylic acid catabolic process"/>
    <property type="evidence" value="ECO:0007669"/>
    <property type="project" value="UniProtKB-ARBA"/>
</dbReference>
<accession>A0A8J3EUN9</accession>
<comment type="subunit">
    <text evidence="5">Homotrimer.</text>
</comment>
<protein>
    <recommendedName>
        <fullName evidence="9">Putative 4-hydroxy-4-methyl-2-oxoglutarate aldolase</fullName>
        <ecNumber evidence="8">4.1.1.112</ecNumber>
        <ecNumber evidence="7">4.1.3.17</ecNumber>
    </recommendedName>
    <alternativeName>
        <fullName evidence="15">Oxaloacetate decarboxylase</fullName>
    </alternativeName>
    <alternativeName>
        <fullName evidence="14">RraA-like protein</fullName>
    </alternativeName>
</protein>
<dbReference type="Gene3D" id="3.50.30.40">
    <property type="entry name" value="Ribonuclease E inhibitor RraA/RraA-like"/>
    <property type="match status" value="1"/>
</dbReference>
<comment type="cofactor">
    <cofactor evidence="2 18">
        <name>Mg(2+)</name>
        <dbReference type="ChEBI" id="CHEBI:18420"/>
    </cofactor>
</comment>
<evidence type="ECO:0000256" key="3">
    <source>
        <dbReference type="ARBA" id="ARBA00001968"/>
    </source>
</evidence>
<reference evidence="19" key="2">
    <citation type="submission" date="2020-09" db="EMBL/GenBank/DDBJ databases">
        <authorList>
            <person name="Sun Q."/>
            <person name="Zhou Y."/>
        </authorList>
    </citation>
    <scope>NUCLEOTIDE SEQUENCE</scope>
    <source>
        <strain evidence="19">CGMCC 1.14988</strain>
    </source>
</reference>
<reference evidence="19" key="1">
    <citation type="journal article" date="2014" name="Int. J. Syst. Evol. Microbiol.">
        <title>Complete genome sequence of Corynebacterium casei LMG S-19264T (=DSM 44701T), isolated from a smear-ripened cheese.</title>
        <authorList>
            <consortium name="US DOE Joint Genome Institute (JGI-PGF)"/>
            <person name="Walter F."/>
            <person name="Albersmeier A."/>
            <person name="Kalinowski J."/>
            <person name="Ruckert C."/>
        </authorList>
    </citation>
    <scope>NUCLEOTIDE SEQUENCE</scope>
    <source>
        <strain evidence="19">CGMCC 1.14988</strain>
    </source>
</reference>
<dbReference type="InterPro" id="IPR036704">
    <property type="entry name" value="RraA/RraA-like_sf"/>
</dbReference>
<keyword evidence="20" id="KW-1185">Reference proteome</keyword>
<dbReference type="Proteomes" id="UP000650511">
    <property type="component" value="Unassembled WGS sequence"/>
</dbReference>
<keyword evidence="12" id="KW-0456">Lyase</keyword>
<dbReference type="EMBL" id="BMHA01000009">
    <property type="protein sequence ID" value="GGI07570.1"/>
    <property type="molecule type" value="Genomic_DNA"/>
</dbReference>
<dbReference type="CDD" id="cd16841">
    <property type="entry name" value="RraA_family"/>
    <property type="match status" value="1"/>
</dbReference>
<keyword evidence="10 18" id="KW-0479">Metal-binding</keyword>
<feature type="binding site" evidence="18">
    <location>
        <begin position="97"/>
        <end position="100"/>
    </location>
    <ligand>
        <name>substrate</name>
    </ligand>
</feature>
<sequence length="232" mass="24378">MLAVHGIVRNIERADAAHIRALAGAGVATVHETTRRRGPLRPSIRPARAGSSVADSAVTVSCQAGDHFMIHAAVEGVREGDMVVMGTTSRSTDGMFGELLATSSRAAGCAGVYPDADVRDVSELNAMGFPVWCRAVHTQGTVKATPGSVNVPVVLAGMLVRPGDVVVADDDDGVGVPRDGTEQIADASRQRLQREEATRERLANAELDLDIYGLRERLADVGVVHQDHGGDA</sequence>
<evidence type="ECO:0000256" key="9">
    <source>
        <dbReference type="ARBA" id="ARBA00016549"/>
    </source>
</evidence>
<dbReference type="Pfam" id="PF03737">
    <property type="entry name" value="RraA-like"/>
    <property type="match status" value="1"/>
</dbReference>
<proteinExistence type="inferred from homology"/>
<dbReference type="GO" id="GO:0032787">
    <property type="term" value="P:monocarboxylic acid metabolic process"/>
    <property type="evidence" value="ECO:0007669"/>
    <property type="project" value="UniProtKB-ARBA"/>
</dbReference>
<feature type="binding site" evidence="18">
    <location>
        <position position="119"/>
    </location>
    <ligand>
        <name>substrate</name>
    </ligand>
</feature>
<dbReference type="PANTHER" id="PTHR33254:SF16">
    <property type="entry name" value="BLR3842 PROTEIN"/>
    <property type="match status" value="1"/>
</dbReference>
<evidence type="ECO:0000313" key="19">
    <source>
        <dbReference type="EMBL" id="GGI07570.1"/>
    </source>
</evidence>
<comment type="similarity">
    <text evidence="4">Belongs to the class II aldolase/RraA-like family.</text>
</comment>
<comment type="cofactor">
    <cofactor evidence="3">
        <name>a divalent metal cation</name>
        <dbReference type="ChEBI" id="CHEBI:60240"/>
    </cofactor>
</comment>
<evidence type="ECO:0000256" key="18">
    <source>
        <dbReference type="PIRSR" id="PIRSR605493-1"/>
    </source>
</evidence>
<evidence type="ECO:0000256" key="17">
    <source>
        <dbReference type="ARBA" id="ARBA00061585"/>
    </source>
</evidence>
<dbReference type="InterPro" id="IPR005493">
    <property type="entry name" value="RraA/RraA-like"/>
</dbReference>
<dbReference type="NCBIfam" id="NF006731">
    <property type="entry name" value="PRK09262.1"/>
    <property type="match status" value="1"/>
</dbReference>
<feature type="binding site" evidence="18">
    <location>
        <position position="120"/>
    </location>
    <ligand>
        <name>Mg(2+)</name>
        <dbReference type="ChEBI" id="CHEBI:18420"/>
    </ligand>
</feature>
<evidence type="ECO:0000256" key="10">
    <source>
        <dbReference type="ARBA" id="ARBA00022723"/>
    </source>
</evidence>
<evidence type="ECO:0000256" key="1">
    <source>
        <dbReference type="ARBA" id="ARBA00001342"/>
    </source>
</evidence>
<dbReference type="AlphaFoldDB" id="A0A8J3EUN9"/>
<evidence type="ECO:0000256" key="5">
    <source>
        <dbReference type="ARBA" id="ARBA00011233"/>
    </source>
</evidence>
<dbReference type="GO" id="GO:0019336">
    <property type="term" value="P:phenol-containing compound catabolic process"/>
    <property type="evidence" value="ECO:0007669"/>
    <property type="project" value="UniProtKB-ARBA"/>
</dbReference>
<evidence type="ECO:0000256" key="2">
    <source>
        <dbReference type="ARBA" id="ARBA00001946"/>
    </source>
</evidence>
<evidence type="ECO:0000256" key="11">
    <source>
        <dbReference type="ARBA" id="ARBA00022842"/>
    </source>
</evidence>
<evidence type="ECO:0000256" key="12">
    <source>
        <dbReference type="ARBA" id="ARBA00023239"/>
    </source>
</evidence>
<dbReference type="SUPFAM" id="SSF89562">
    <property type="entry name" value="RraA-like"/>
    <property type="match status" value="1"/>
</dbReference>
<dbReference type="GO" id="GO:0046872">
    <property type="term" value="F:metal ion binding"/>
    <property type="evidence" value="ECO:0007669"/>
    <property type="project" value="UniProtKB-KW"/>
</dbReference>